<dbReference type="InterPro" id="IPR038664">
    <property type="entry name" value="Gar1/Naf1_Cbf5-bd_sf"/>
</dbReference>
<reference evidence="1 2" key="1">
    <citation type="submission" date="2016-08" db="EMBL/GenBank/DDBJ databases">
        <title>New Insights into Marine Group III Euryarchaeota, from dark to light.</title>
        <authorList>
            <person name="Haro-Moreno J.M."/>
            <person name="Rodriguez-Valera F."/>
            <person name="Lopez-Garcia P."/>
            <person name="Moreira D."/>
            <person name="Martin-Cuadrado A.B."/>
        </authorList>
    </citation>
    <scope>NUCLEOTIDE SEQUENCE [LARGE SCALE GENOMIC DNA]</scope>
    <source>
        <strain evidence="1">CG-Epi1</strain>
    </source>
</reference>
<evidence type="ECO:0008006" key="3">
    <source>
        <dbReference type="Google" id="ProtNLM"/>
    </source>
</evidence>
<dbReference type="InterPro" id="IPR007504">
    <property type="entry name" value="H/ACA_rnp_Gar1/Naf1"/>
</dbReference>
<proteinExistence type="predicted"/>
<dbReference type="GO" id="GO:0001522">
    <property type="term" value="P:pseudouridine synthesis"/>
    <property type="evidence" value="ECO:0007669"/>
    <property type="project" value="InterPro"/>
</dbReference>
<dbReference type="AlphaFoldDB" id="A0A1J5TEH0"/>
<gene>
    <name evidence="1" type="ORF">BD935_01790</name>
</gene>
<dbReference type="InterPro" id="IPR009000">
    <property type="entry name" value="Transl_B-barrel_sf"/>
</dbReference>
<organism evidence="1 2">
    <name type="scientific">Marine Group III euryarchaeote CG-Epi1</name>
    <dbReference type="NCBI Taxonomy" id="1888995"/>
    <lineage>
        <taxon>Archaea</taxon>
        <taxon>Methanobacteriati</taxon>
        <taxon>Thermoplasmatota</taxon>
        <taxon>Thermoplasmata</taxon>
        <taxon>Candidatus Thermoprofundales</taxon>
    </lineage>
</organism>
<evidence type="ECO:0000313" key="1">
    <source>
        <dbReference type="EMBL" id="OIR18515.1"/>
    </source>
</evidence>
<dbReference type="Pfam" id="PF04410">
    <property type="entry name" value="Gar1"/>
    <property type="match status" value="1"/>
</dbReference>
<dbReference type="STRING" id="1888995.BD935_01790"/>
<dbReference type="SUPFAM" id="SSF50447">
    <property type="entry name" value="Translation proteins"/>
    <property type="match status" value="1"/>
</dbReference>
<dbReference type="Proteomes" id="UP000183080">
    <property type="component" value="Unassembled WGS sequence"/>
</dbReference>
<accession>A0A1J5TEH0</accession>
<dbReference type="GO" id="GO:0042254">
    <property type="term" value="P:ribosome biogenesis"/>
    <property type="evidence" value="ECO:0007669"/>
    <property type="project" value="InterPro"/>
</dbReference>
<name>A0A1J5TEH0_9ARCH</name>
<dbReference type="Gene3D" id="2.40.10.230">
    <property type="entry name" value="Probable tRNA pseudouridine synthase domain"/>
    <property type="match status" value="1"/>
</dbReference>
<sequence length="74" mass="8354">MKCVGRVSHLNSRNLAIVNTDKKVPKNTKIYDSEKRIIGRVVNIFGPVSDPYLAIAPNKGMRITKIIGREVYKK</sequence>
<dbReference type="EMBL" id="MIZA01000020">
    <property type="protein sequence ID" value="OIR18515.1"/>
    <property type="molecule type" value="Genomic_DNA"/>
</dbReference>
<comment type="caution">
    <text evidence="1">The sequence shown here is derived from an EMBL/GenBank/DDBJ whole genome shotgun (WGS) entry which is preliminary data.</text>
</comment>
<protein>
    <recommendedName>
        <fullName evidence="3">H/ACA RNA-protein complex protein Gar1</fullName>
    </recommendedName>
</protein>
<evidence type="ECO:0000313" key="2">
    <source>
        <dbReference type="Proteomes" id="UP000183080"/>
    </source>
</evidence>